<evidence type="ECO:0000256" key="3">
    <source>
        <dbReference type="ARBA" id="ARBA00022729"/>
    </source>
</evidence>
<evidence type="ECO:0000313" key="7">
    <source>
        <dbReference type="Proteomes" id="UP001648503"/>
    </source>
</evidence>
<keyword evidence="7" id="KW-1185">Reference proteome</keyword>
<evidence type="ECO:0000256" key="2">
    <source>
        <dbReference type="ARBA" id="ARBA00022525"/>
    </source>
</evidence>
<sequence length="298" mass="31317">MIASALIATLAIGSAMAAPSAKRVSIAPMHHNSVVASVGSSIGYNMGAPLLTGTVNIYLIYYGTWTDAQKSIVETFTSGIGSSDWWGIEEKYYYQADSSSPKTYISGNVNLASTYSDNYSIGKSQSGNDLPGLIQSYIDAGTFPEDTNAVYYILNSSDVSESALGSSFCSGYCGYHSETTLTSGSQVYYALSGAVPDSCISGCAPPPNQSVSPNGDIAVDAMLSVMAHEIAEAVSDPDANIRAWNDATGYENGDMCAYTYGSTSTDDNGASHNTAWGGMNFMIQQNWDPVKQACGMSA</sequence>
<dbReference type="Pfam" id="PF04674">
    <property type="entry name" value="Phi_1"/>
    <property type="match status" value="1"/>
</dbReference>
<keyword evidence="2" id="KW-0964">Secreted</keyword>
<dbReference type="PANTHER" id="PTHR31279:SF58">
    <property type="entry name" value="PROTEIN EXORDIUM-LIKE 2"/>
    <property type="match status" value="1"/>
</dbReference>
<accession>A0ABQ8FKA1</accession>
<organism evidence="6 7">
    <name type="scientific">Batrachochytrium salamandrivorans</name>
    <dbReference type="NCBI Taxonomy" id="1357716"/>
    <lineage>
        <taxon>Eukaryota</taxon>
        <taxon>Fungi</taxon>
        <taxon>Fungi incertae sedis</taxon>
        <taxon>Chytridiomycota</taxon>
        <taxon>Chytridiomycota incertae sedis</taxon>
        <taxon>Chytridiomycetes</taxon>
        <taxon>Rhizophydiales</taxon>
        <taxon>Rhizophydiales incertae sedis</taxon>
        <taxon>Batrachochytrium</taxon>
    </lineage>
</organism>
<feature type="signal peptide" evidence="5">
    <location>
        <begin position="1"/>
        <end position="17"/>
    </location>
</feature>
<protein>
    <recommendedName>
        <fullName evidence="8">Phosphate-induced protein 1 conserved region-domain-containing protein</fullName>
    </recommendedName>
</protein>
<evidence type="ECO:0000313" key="6">
    <source>
        <dbReference type="EMBL" id="KAH6599550.1"/>
    </source>
</evidence>
<gene>
    <name evidence="6" type="ORF">BASA50_002893</name>
</gene>
<evidence type="ECO:0000256" key="5">
    <source>
        <dbReference type="SAM" id="SignalP"/>
    </source>
</evidence>
<comment type="caution">
    <text evidence="6">The sequence shown here is derived from an EMBL/GenBank/DDBJ whole genome shotgun (WGS) entry which is preliminary data.</text>
</comment>
<proteinExistence type="inferred from homology"/>
<evidence type="ECO:0000256" key="4">
    <source>
        <dbReference type="ARBA" id="ARBA00023591"/>
    </source>
</evidence>
<name>A0ABQ8FKA1_9FUNG</name>
<evidence type="ECO:0008006" key="8">
    <source>
        <dbReference type="Google" id="ProtNLM"/>
    </source>
</evidence>
<dbReference type="InterPro" id="IPR006766">
    <property type="entry name" value="EXORDIUM-like"/>
</dbReference>
<comment type="subcellular location">
    <subcellularLocation>
        <location evidence="1">Secreted</location>
    </subcellularLocation>
</comment>
<evidence type="ECO:0000256" key="1">
    <source>
        <dbReference type="ARBA" id="ARBA00004613"/>
    </source>
</evidence>
<reference evidence="6 7" key="1">
    <citation type="submission" date="2021-02" db="EMBL/GenBank/DDBJ databases">
        <title>Variation within the Batrachochytrium salamandrivorans European outbreak.</title>
        <authorList>
            <person name="Kelly M."/>
            <person name="Pasmans F."/>
            <person name="Shea T.P."/>
            <person name="Munoz J.F."/>
            <person name="Carranza S."/>
            <person name="Cuomo C.A."/>
            <person name="Martel A."/>
        </authorList>
    </citation>
    <scope>NUCLEOTIDE SEQUENCE [LARGE SCALE GENOMIC DNA]</scope>
    <source>
        <strain evidence="6 7">AMFP18/2</strain>
    </source>
</reference>
<keyword evidence="3 5" id="KW-0732">Signal</keyword>
<dbReference type="Proteomes" id="UP001648503">
    <property type="component" value="Unassembled WGS sequence"/>
</dbReference>
<comment type="similarity">
    <text evidence="4">Belongs to the EXORDIUM family.</text>
</comment>
<feature type="chain" id="PRO_5047051338" description="Phosphate-induced protein 1 conserved region-domain-containing protein" evidence="5">
    <location>
        <begin position="18"/>
        <end position="298"/>
    </location>
</feature>
<dbReference type="PANTHER" id="PTHR31279">
    <property type="entry name" value="PROTEIN EXORDIUM-LIKE 5"/>
    <property type="match status" value="1"/>
</dbReference>
<dbReference type="EMBL" id="JAFCIX010000063">
    <property type="protein sequence ID" value="KAH6599550.1"/>
    <property type="molecule type" value="Genomic_DNA"/>
</dbReference>